<keyword evidence="5 9" id="KW-0548">Nucleotidyltransferase</keyword>
<protein>
    <recommendedName>
        <fullName evidence="9">Threonylcarbamoyl-AMP synthase</fullName>
        <shortName evidence="9">TC-AMP synthase</shortName>
        <ecNumber evidence="9">2.7.7.87</ecNumber>
    </recommendedName>
    <alternativeName>
        <fullName evidence="9">L-threonylcarbamoyladenylate synthase</fullName>
    </alternativeName>
    <alternativeName>
        <fullName evidence="9">t(6)A37 threonylcarbamoyladenosine biosynthesis protein TsaC</fullName>
    </alternativeName>
    <alternativeName>
        <fullName evidence="9">tRNA threonylcarbamoyladenosine biosynthesis protein TsaC</fullName>
    </alternativeName>
</protein>
<comment type="similarity">
    <text evidence="9">Belongs to the SUA5 family. TsaC subfamily.</text>
</comment>
<dbReference type="PROSITE" id="PS51163">
    <property type="entry name" value="YRDC"/>
    <property type="match status" value="1"/>
</dbReference>
<dbReference type="PANTHER" id="PTHR17490">
    <property type="entry name" value="SUA5"/>
    <property type="match status" value="1"/>
</dbReference>
<dbReference type="InterPro" id="IPR017945">
    <property type="entry name" value="DHBP_synth_RibB-like_a/b_dom"/>
</dbReference>
<dbReference type="InterPro" id="IPR050156">
    <property type="entry name" value="TC-AMP_synthase_SUA5"/>
</dbReference>
<dbReference type="Proteomes" id="UP000594059">
    <property type="component" value="Chromosome"/>
</dbReference>
<dbReference type="HAMAP" id="MF_01852">
    <property type="entry name" value="TsaC"/>
    <property type="match status" value="1"/>
</dbReference>
<dbReference type="KEGG" id="lcic:INQ41_01055"/>
<keyword evidence="6 9" id="KW-0547">Nucleotide-binding</keyword>
<dbReference type="InterPro" id="IPR023535">
    <property type="entry name" value="TC-AMP_synthase"/>
</dbReference>
<dbReference type="NCBIfam" id="TIGR00057">
    <property type="entry name" value="L-threonylcarbamoyladenylate synthase"/>
    <property type="match status" value="1"/>
</dbReference>
<name>A0A7S6UGC1_9GAMM</name>
<feature type="domain" description="YrdC-like" evidence="10">
    <location>
        <begin position="9"/>
        <end position="192"/>
    </location>
</feature>
<proteinExistence type="inferred from homology"/>
<dbReference type="GO" id="GO:0005737">
    <property type="term" value="C:cytoplasm"/>
    <property type="evidence" value="ECO:0007669"/>
    <property type="project" value="UniProtKB-SubCell"/>
</dbReference>
<evidence type="ECO:0000256" key="5">
    <source>
        <dbReference type="ARBA" id="ARBA00022695"/>
    </source>
</evidence>
<dbReference type="InterPro" id="IPR006070">
    <property type="entry name" value="Sua5-like_dom"/>
</dbReference>
<evidence type="ECO:0000256" key="1">
    <source>
        <dbReference type="ARBA" id="ARBA00004496"/>
    </source>
</evidence>
<comment type="subcellular location">
    <subcellularLocation>
        <location evidence="1 9">Cytoplasm</location>
    </subcellularLocation>
</comment>
<evidence type="ECO:0000256" key="3">
    <source>
        <dbReference type="ARBA" id="ARBA00022679"/>
    </source>
</evidence>
<dbReference type="EMBL" id="CP063656">
    <property type="protein sequence ID" value="QOW19704.1"/>
    <property type="molecule type" value="Genomic_DNA"/>
</dbReference>
<comment type="function">
    <text evidence="9">Required for the formation of a threonylcarbamoyl group on adenosine at position 37 (t(6)A37) in tRNAs that read codons beginning with adenine. Catalyzes the conversion of L-threonine, HCO(3)(-)/CO(2) and ATP to give threonylcarbamoyl-AMP (TC-AMP) as the acyladenylate intermediate, with the release of diphosphate.</text>
</comment>
<evidence type="ECO:0000256" key="8">
    <source>
        <dbReference type="ARBA" id="ARBA00048366"/>
    </source>
</evidence>
<evidence type="ECO:0000256" key="6">
    <source>
        <dbReference type="ARBA" id="ARBA00022741"/>
    </source>
</evidence>
<evidence type="ECO:0000313" key="11">
    <source>
        <dbReference type="EMBL" id="QOW19704.1"/>
    </source>
</evidence>
<evidence type="ECO:0000313" key="12">
    <source>
        <dbReference type="Proteomes" id="UP000594059"/>
    </source>
</evidence>
<dbReference type="Gene3D" id="3.90.870.10">
    <property type="entry name" value="DHBP synthase"/>
    <property type="match status" value="1"/>
</dbReference>
<keyword evidence="7 9" id="KW-0067">ATP-binding</keyword>
<dbReference type="Pfam" id="PF01300">
    <property type="entry name" value="Sua5_yciO_yrdC"/>
    <property type="match status" value="1"/>
</dbReference>
<organism evidence="11 12">
    <name type="scientific">Novilysobacter ciconiae</name>
    <dbReference type="NCBI Taxonomy" id="2781022"/>
    <lineage>
        <taxon>Bacteria</taxon>
        <taxon>Pseudomonadati</taxon>
        <taxon>Pseudomonadota</taxon>
        <taxon>Gammaproteobacteria</taxon>
        <taxon>Lysobacterales</taxon>
        <taxon>Lysobacteraceae</taxon>
        <taxon>Novilysobacter</taxon>
    </lineage>
</organism>
<dbReference type="EC" id="2.7.7.87" evidence="9"/>
<dbReference type="GO" id="GO:0006450">
    <property type="term" value="P:regulation of translational fidelity"/>
    <property type="evidence" value="ECO:0007669"/>
    <property type="project" value="TreeGrafter"/>
</dbReference>
<evidence type="ECO:0000256" key="4">
    <source>
        <dbReference type="ARBA" id="ARBA00022694"/>
    </source>
</evidence>
<dbReference type="GO" id="GO:0003725">
    <property type="term" value="F:double-stranded RNA binding"/>
    <property type="evidence" value="ECO:0007669"/>
    <property type="project" value="InterPro"/>
</dbReference>
<dbReference type="SUPFAM" id="SSF55821">
    <property type="entry name" value="YrdC/RibB"/>
    <property type="match status" value="1"/>
</dbReference>
<evidence type="ECO:0000256" key="9">
    <source>
        <dbReference type="HAMAP-Rule" id="MF_01852"/>
    </source>
</evidence>
<gene>
    <name evidence="9" type="primary">tsaC</name>
    <name evidence="11" type="ORF">INQ41_01055</name>
</gene>
<dbReference type="PANTHER" id="PTHR17490:SF18">
    <property type="entry name" value="THREONYLCARBAMOYL-AMP SYNTHASE"/>
    <property type="match status" value="1"/>
</dbReference>
<keyword evidence="2 9" id="KW-0963">Cytoplasm</keyword>
<dbReference type="RefSeq" id="WP_193985472.1">
    <property type="nucleotide sequence ID" value="NZ_CP063656.1"/>
</dbReference>
<dbReference type="GO" id="GO:0002949">
    <property type="term" value="P:tRNA threonylcarbamoyladenosine modification"/>
    <property type="evidence" value="ECO:0007669"/>
    <property type="project" value="UniProtKB-UniRule"/>
</dbReference>
<keyword evidence="4 9" id="KW-0819">tRNA processing</keyword>
<dbReference type="FunFam" id="3.90.870.10:FF:000004">
    <property type="entry name" value="Threonylcarbamoyl-AMP synthase"/>
    <property type="match status" value="1"/>
</dbReference>
<reference evidence="11 12" key="1">
    <citation type="submission" date="2020-10" db="EMBL/GenBank/DDBJ databases">
        <title>complete genome sequencing of Lysobacter sp. H21R20.</title>
        <authorList>
            <person name="Bae J.-W."/>
            <person name="Lee S.-Y."/>
        </authorList>
    </citation>
    <scope>NUCLEOTIDE SEQUENCE [LARGE SCALE GENOMIC DNA]</scope>
    <source>
        <strain evidence="11 12">H21R20</strain>
    </source>
</reference>
<accession>A0A7S6UGC1</accession>
<dbReference type="AlphaFoldDB" id="A0A7S6UGC1"/>
<evidence type="ECO:0000256" key="2">
    <source>
        <dbReference type="ARBA" id="ARBA00022490"/>
    </source>
</evidence>
<dbReference type="GO" id="GO:0061710">
    <property type="term" value="F:L-threonylcarbamoyladenylate synthase"/>
    <property type="evidence" value="ECO:0007669"/>
    <property type="project" value="UniProtKB-EC"/>
</dbReference>
<sequence length="192" mass="19774">MPVPSSAATCDLPSAVRVLRGGGVIAYPTEAVWGLGCDPFDQTAVRRLLEVKQRPVEKGLILIAGALAQLDGLVDWSGLAAERCVEVRASWPGPHTWVVPATAAVPRVITGDHDSVAVRVSAHPTVVALCAAWGGVLVSTSANLAGQPAVTAIDQLDPELLARIDAVLAGEPGGRATPSTIRDARTGAVLRA</sequence>
<keyword evidence="3 9" id="KW-0808">Transferase</keyword>
<dbReference type="GO" id="GO:0005524">
    <property type="term" value="F:ATP binding"/>
    <property type="evidence" value="ECO:0007669"/>
    <property type="project" value="UniProtKB-UniRule"/>
</dbReference>
<evidence type="ECO:0000256" key="7">
    <source>
        <dbReference type="ARBA" id="ARBA00022840"/>
    </source>
</evidence>
<dbReference type="GO" id="GO:0000049">
    <property type="term" value="F:tRNA binding"/>
    <property type="evidence" value="ECO:0007669"/>
    <property type="project" value="TreeGrafter"/>
</dbReference>
<comment type="catalytic activity">
    <reaction evidence="8 9">
        <text>L-threonine + hydrogencarbonate + ATP = L-threonylcarbamoyladenylate + diphosphate + H2O</text>
        <dbReference type="Rhea" id="RHEA:36407"/>
        <dbReference type="ChEBI" id="CHEBI:15377"/>
        <dbReference type="ChEBI" id="CHEBI:17544"/>
        <dbReference type="ChEBI" id="CHEBI:30616"/>
        <dbReference type="ChEBI" id="CHEBI:33019"/>
        <dbReference type="ChEBI" id="CHEBI:57926"/>
        <dbReference type="ChEBI" id="CHEBI:73682"/>
        <dbReference type="EC" id="2.7.7.87"/>
    </reaction>
</comment>
<evidence type="ECO:0000259" key="10">
    <source>
        <dbReference type="PROSITE" id="PS51163"/>
    </source>
</evidence>
<keyword evidence="12" id="KW-1185">Reference proteome</keyword>